<evidence type="ECO:0000313" key="2">
    <source>
        <dbReference type="EMBL" id="CAE8585091.1"/>
    </source>
</evidence>
<feature type="non-terminal residue" evidence="2">
    <location>
        <position position="1"/>
    </location>
</feature>
<evidence type="ECO:0000256" key="1">
    <source>
        <dbReference type="SAM" id="MobiDB-lite"/>
    </source>
</evidence>
<name>A0A813DHL0_POLGL</name>
<dbReference type="InterPro" id="IPR008479">
    <property type="entry name" value="DUF760"/>
</dbReference>
<dbReference type="OrthoDB" id="25131at2759"/>
<dbReference type="AlphaFoldDB" id="A0A813DHL0"/>
<protein>
    <submittedName>
        <fullName evidence="2">Uncharacterized protein</fullName>
    </submittedName>
</protein>
<gene>
    <name evidence="2" type="ORF">PGLA1383_LOCUS4009</name>
</gene>
<sequence>VAGLATSTAAVSAASWAAHSSAYAVAGRRQLHQDCAAARTRGGGVFRRLLFEAEASRPSLAGISRFQAAAVRPRRRPSFVTAFAAQSLPSPSSASSDPAEFDKALIAQLEALQGAQFLQMELEEPADTHALELRQRITEVRRDQSQSVVSEMLRMHVLDGLDELQVPLLRPLRFDATDEALEEPGAFGNAELRRLATSLYSEDAVDIVREHVMDIIGRWDHLVRDHPLQLALFQVGQVYWMSALFGYALRKADTRYRLERLASKGVVKVLRDYISPFEPSKALIVASAMSAEAQLSLEQQVTGLYGDLGRLQQQLVEAVGPHLGIDEAASKLRESISSGEVESGTLTISGLRRATLEGVAYGYLLNKAETKVDPSYEFTPGPGDSEFMYLGARSQSASSWGPGAGRSFSGYQSSEGHS</sequence>
<dbReference type="PANTHER" id="PTHR31808">
    <property type="entry name" value="EXPRESSED PROTEIN"/>
    <property type="match status" value="1"/>
</dbReference>
<dbReference type="InterPro" id="IPR038925">
    <property type="entry name" value="At3g17800-like"/>
</dbReference>
<evidence type="ECO:0000313" key="3">
    <source>
        <dbReference type="Proteomes" id="UP000654075"/>
    </source>
</evidence>
<keyword evidence="3" id="KW-1185">Reference proteome</keyword>
<comment type="caution">
    <text evidence="2">The sequence shown here is derived from an EMBL/GenBank/DDBJ whole genome shotgun (WGS) entry which is preliminary data.</text>
</comment>
<reference evidence="2" key="1">
    <citation type="submission" date="2021-02" db="EMBL/GenBank/DDBJ databases">
        <authorList>
            <person name="Dougan E. K."/>
            <person name="Rhodes N."/>
            <person name="Thang M."/>
            <person name="Chan C."/>
        </authorList>
    </citation>
    <scope>NUCLEOTIDE SEQUENCE</scope>
</reference>
<feature type="compositionally biased region" description="Polar residues" evidence="1">
    <location>
        <begin position="409"/>
        <end position="418"/>
    </location>
</feature>
<organism evidence="2 3">
    <name type="scientific">Polarella glacialis</name>
    <name type="common">Dinoflagellate</name>
    <dbReference type="NCBI Taxonomy" id="89957"/>
    <lineage>
        <taxon>Eukaryota</taxon>
        <taxon>Sar</taxon>
        <taxon>Alveolata</taxon>
        <taxon>Dinophyceae</taxon>
        <taxon>Suessiales</taxon>
        <taxon>Suessiaceae</taxon>
        <taxon>Polarella</taxon>
    </lineage>
</organism>
<feature type="region of interest" description="Disordered" evidence="1">
    <location>
        <begin position="395"/>
        <end position="418"/>
    </location>
</feature>
<accession>A0A813DHL0</accession>
<proteinExistence type="predicted"/>
<dbReference type="Pfam" id="PF05542">
    <property type="entry name" value="DUF760"/>
    <property type="match status" value="1"/>
</dbReference>
<dbReference type="Proteomes" id="UP000654075">
    <property type="component" value="Unassembled WGS sequence"/>
</dbReference>
<dbReference type="EMBL" id="CAJNNV010001455">
    <property type="protein sequence ID" value="CAE8585091.1"/>
    <property type="molecule type" value="Genomic_DNA"/>
</dbReference>
<dbReference type="PANTHER" id="PTHR31808:SF4">
    <property type="entry name" value="LIGASE, PUTATIVE (DUF760)-RELATED"/>
    <property type="match status" value="1"/>
</dbReference>